<dbReference type="InterPro" id="IPR011642">
    <property type="entry name" value="Gate_dom"/>
</dbReference>
<evidence type="ECO:0000256" key="4">
    <source>
        <dbReference type="ARBA" id="ARBA00022496"/>
    </source>
</evidence>
<dbReference type="InterPro" id="IPR050860">
    <property type="entry name" value="FeoB_GTPase"/>
</dbReference>
<evidence type="ECO:0000256" key="7">
    <source>
        <dbReference type="ARBA" id="ARBA00022989"/>
    </source>
</evidence>
<evidence type="ECO:0000256" key="10">
    <source>
        <dbReference type="ARBA" id="ARBA00023134"/>
    </source>
</evidence>
<dbReference type="GO" id="GO:0005886">
    <property type="term" value="C:plasma membrane"/>
    <property type="evidence" value="ECO:0007669"/>
    <property type="project" value="UniProtKB-SubCell"/>
</dbReference>
<feature type="transmembrane region" description="Helical" evidence="12">
    <location>
        <begin position="540"/>
        <end position="560"/>
    </location>
</feature>
<dbReference type="PANTHER" id="PTHR43185">
    <property type="entry name" value="FERROUS IRON TRANSPORT PROTEIN B"/>
    <property type="match status" value="1"/>
</dbReference>
<dbReference type="GO" id="GO:0015093">
    <property type="term" value="F:ferrous iron transmembrane transporter activity"/>
    <property type="evidence" value="ECO:0007669"/>
    <property type="project" value="InterPro"/>
</dbReference>
<keyword evidence="5 12" id="KW-0812">Transmembrane</keyword>
<dbReference type="PRINTS" id="PR00326">
    <property type="entry name" value="GTP1OBG"/>
</dbReference>
<dbReference type="PANTHER" id="PTHR43185:SF1">
    <property type="entry name" value="FE(2+) TRANSPORTER FEOB"/>
    <property type="match status" value="1"/>
</dbReference>
<evidence type="ECO:0000256" key="1">
    <source>
        <dbReference type="ARBA" id="ARBA00004651"/>
    </source>
</evidence>
<evidence type="ECO:0000256" key="3">
    <source>
        <dbReference type="ARBA" id="ARBA00022475"/>
    </source>
</evidence>
<keyword evidence="10" id="KW-0342">GTP-binding</keyword>
<dbReference type="SUPFAM" id="SSF52540">
    <property type="entry name" value="P-loop containing nucleoside triphosphate hydrolases"/>
    <property type="match status" value="1"/>
</dbReference>
<dbReference type="InterPro" id="IPR003373">
    <property type="entry name" value="Fe2_transport_prot-B"/>
</dbReference>
<dbReference type="GO" id="GO:0005525">
    <property type="term" value="F:GTP binding"/>
    <property type="evidence" value="ECO:0007669"/>
    <property type="project" value="UniProtKB-KW"/>
</dbReference>
<dbReference type="Gene3D" id="3.40.50.300">
    <property type="entry name" value="P-loop containing nucleotide triphosphate hydrolases"/>
    <property type="match status" value="1"/>
</dbReference>
<evidence type="ECO:0000256" key="9">
    <source>
        <dbReference type="ARBA" id="ARBA00023065"/>
    </source>
</evidence>
<dbReference type="EMBL" id="UINC01003525">
    <property type="protein sequence ID" value="SVA07094.1"/>
    <property type="molecule type" value="Genomic_DNA"/>
</dbReference>
<sequence length="713" mass="79460">MNAAKVSWVALIGNPNSGKTAIFNLLTGMNQKVSNYPGITVEKKVGKGQFNDGTIYHLLDFPGTYSLTPESIDERIVTEQVLHWIHGKNPPAVIVSVVDATNLSRNLYLTTQLLDLGIPIVVALNMMDLIDQTKNIDPLSLDNWLGAAAVVPMSALKNNGLNKLKDQVQASIHTKPVNNDIFPLEVKKPLEKILLPITSLLYTKLGYAPRFAAAQALRLITRKSTLGLYNSAIQEEQKIDSITVSKIEDLRSVAIKKIEKAGLKPSSLEAMLRYQWLDENLAQKQYDLKNQIRKIHASEKIDQILTHRWLGPGIFIGLLYFIFQSIFSFASIPMDWIEAGVGWLSRGALTLVPESNFRGLLIDGIIAGIGSIIIFLPQIVILMFFLTLLEDSGYMARVAFMLDRGMRKIGLHGRSVLPLMSGYACAIPGVMSTRTIDNWKERLITMLILPLMSCSARLPVYALMIGAFIPPITVGYIFGLQGLMMVVMYFIGTVTALILAKIFSLWIKSEGKSSFVMEMPPYRLPILRSVFRQVFIRTKLFLFNAGKIILAISIILWFLASFPKTDKKGNHTTIHNSFAGKIGHTIEPAIQPLGFDWKVGIALITSFAAREVLVSTMATIYNVENTGDDMVQLSDAMKNDINLSTGLPVFTPLVAVSLMVFYVYAAQCMATFAIIRRETNTWKWPLFMIIYMNVLAYLLSFLVYQGGLWLGFS</sequence>
<evidence type="ECO:0000256" key="8">
    <source>
        <dbReference type="ARBA" id="ARBA00023004"/>
    </source>
</evidence>
<accession>A0A381SUL7</accession>
<evidence type="ECO:0000256" key="5">
    <source>
        <dbReference type="ARBA" id="ARBA00022692"/>
    </source>
</evidence>
<dbReference type="InterPro" id="IPR030389">
    <property type="entry name" value="G_FEOB_dom"/>
</dbReference>
<feature type="transmembrane region" description="Helical" evidence="12">
    <location>
        <begin position="649"/>
        <end position="674"/>
    </location>
</feature>
<dbReference type="Pfam" id="PF02421">
    <property type="entry name" value="FeoB_N"/>
    <property type="match status" value="1"/>
</dbReference>
<dbReference type="CDD" id="cd01879">
    <property type="entry name" value="FeoB"/>
    <property type="match status" value="1"/>
</dbReference>
<dbReference type="PROSITE" id="PS51711">
    <property type="entry name" value="G_FEOB"/>
    <property type="match status" value="1"/>
</dbReference>
<feature type="transmembrane region" description="Helical" evidence="12">
    <location>
        <begin position="309"/>
        <end position="330"/>
    </location>
</feature>
<dbReference type="InterPro" id="IPR006073">
    <property type="entry name" value="GTP-bd"/>
</dbReference>
<dbReference type="Pfam" id="PF07670">
    <property type="entry name" value="Gate"/>
    <property type="match status" value="2"/>
</dbReference>
<dbReference type="Pfam" id="PF07664">
    <property type="entry name" value="FeoB_C"/>
    <property type="match status" value="1"/>
</dbReference>
<dbReference type="InterPro" id="IPR027417">
    <property type="entry name" value="P-loop_NTPase"/>
</dbReference>
<keyword evidence="11 12" id="KW-0472">Membrane</keyword>
<comment type="subcellular location">
    <subcellularLocation>
        <location evidence="1">Cell membrane</location>
        <topology evidence="1">Multi-pass membrane protein</topology>
    </subcellularLocation>
</comment>
<evidence type="ECO:0000256" key="6">
    <source>
        <dbReference type="ARBA" id="ARBA00022741"/>
    </source>
</evidence>
<evidence type="ECO:0000313" key="14">
    <source>
        <dbReference type="EMBL" id="SVA07094.1"/>
    </source>
</evidence>
<proteinExistence type="predicted"/>
<dbReference type="NCBIfam" id="TIGR00437">
    <property type="entry name" value="feoB"/>
    <property type="match status" value="1"/>
</dbReference>
<organism evidence="14">
    <name type="scientific">marine metagenome</name>
    <dbReference type="NCBI Taxonomy" id="408172"/>
    <lineage>
        <taxon>unclassified sequences</taxon>
        <taxon>metagenomes</taxon>
        <taxon>ecological metagenomes</taxon>
    </lineage>
</organism>
<dbReference type="AlphaFoldDB" id="A0A381SUL7"/>
<keyword evidence="3" id="KW-1003">Cell membrane</keyword>
<gene>
    <name evidence="14" type="ORF">METZ01_LOCUS59948</name>
</gene>
<dbReference type="InterPro" id="IPR011640">
    <property type="entry name" value="Fe2_transport_prot_B_C"/>
</dbReference>
<evidence type="ECO:0000256" key="12">
    <source>
        <dbReference type="SAM" id="Phobius"/>
    </source>
</evidence>
<evidence type="ECO:0000256" key="2">
    <source>
        <dbReference type="ARBA" id="ARBA00022448"/>
    </source>
</evidence>
<feature type="transmembrane region" description="Helical" evidence="12">
    <location>
        <begin position="686"/>
        <end position="704"/>
    </location>
</feature>
<keyword evidence="6" id="KW-0547">Nucleotide-binding</keyword>
<keyword evidence="4" id="KW-0410">Iron transport</keyword>
<feature type="transmembrane region" description="Helical" evidence="12">
    <location>
        <begin position="365"/>
        <end position="389"/>
    </location>
</feature>
<protein>
    <recommendedName>
        <fullName evidence="13">FeoB-type G domain-containing protein</fullName>
    </recommendedName>
</protein>
<name>A0A381SUL7_9ZZZZ</name>
<keyword evidence="2" id="KW-0813">Transport</keyword>
<evidence type="ECO:0000259" key="13">
    <source>
        <dbReference type="PROSITE" id="PS51711"/>
    </source>
</evidence>
<feature type="transmembrane region" description="Helical" evidence="12">
    <location>
        <begin position="475"/>
        <end position="500"/>
    </location>
</feature>
<feature type="transmembrane region" description="Helical" evidence="12">
    <location>
        <begin position="443"/>
        <end position="469"/>
    </location>
</feature>
<feature type="domain" description="FeoB-type G" evidence="13">
    <location>
        <begin position="6"/>
        <end position="174"/>
    </location>
</feature>
<keyword evidence="8" id="KW-0408">Iron</keyword>
<keyword evidence="9" id="KW-0406">Ion transport</keyword>
<reference evidence="14" key="1">
    <citation type="submission" date="2018-05" db="EMBL/GenBank/DDBJ databases">
        <authorList>
            <person name="Lanie J.A."/>
            <person name="Ng W.-L."/>
            <person name="Kazmierczak K.M."/>
            <person name="Andrzejewski T.M."/>
            <person name="Davidsen T.M."/>
            <person name="Wayne K.J."/>
            <person name="Tettelin H."/>
            <person name="Glass J.I."/>
            <person name="Rusch D."/>
            <person name="Podicherti R."/>
            <person name="Tsui H.-C.T."/>
            <person name="Winkler M.E."/>
        </authorList>
    </citation>
    <scope>NUCLEOTIDE SEQUENCE</scope>
</reference>
<evidence type="ECO:0000256" key="11">
    <source>
        <dbReference type="ARBA" id="ARBA00023136"/>
    </source>
</evidence>
<keyword evidence="7 12" id="KW-1133">Transmembrane helix</keyword>